<dbReference type="EMBL" id="MU003716">
    <property type="protein sequence ID" value="KAF2803797.1"/>
    <property type="molecule type" value="Genomic_DNA"/>
</dbReference>
<evidence type="ECO:0000313" key="4">
    <source>
        <dbReference type="RefSeq" id="XP_033570761.1"/>
    </source>
</evidence>
<dbReference type="GeneID" id="54455456"/>
<keyword evidence="3" id="KW-1185">Reference proteome</keyword>
<reference evidence="4" key="3">
    <citation type="submission" date="2025-04" db="UniProtKB">
        <authorList>
            <consortium name="RefSeq"/>
        </authorList>
    </citation>
    <scope>IDENTIFICATION</scope>
    <source>
        <strain evidence="4">CBS 304.34</strain>
    </source>
</reference>
<gene>
    <name evidence="2 4" type="ORF">BDZ99DRAFT_353561</name>
</gene>
<protein>
    <recommendedName>
        <fullName evidence="1">Tc1-like transposase DDE domain-containing protein</fullName>
    </recommendedName>
</protein>
<evidence type="ECO:0000313" key="3">
    <source>
        <dbReference type="Proteomes" id="UP000504636"/>
    </source>
</evidence>
<name>A0A6A6Y7L4_9PEZI</name>
<sequence length="64" mass="7447">LSYLPPYSPDMNPIEKTFSVLKSWIKRNYLLVYNFNDFGAFMQYALQQLQVGEVAEGFIRSSGY</sequence>
<evidence type="ECO:0000313" key="2">
    <source>
        <dbReference type="EMBL" id="KAF2803797.1"/>
    </source>
</evidence>
<dbReference type="OrthoDB" id="5386133at2759"/>
<proteinExistence type="predicted"/>
<dbReference type="Gene3D" id="3.30.420.10">
    <property type="entry name" value="Ribonuclease H-like superfamily/Ribonuclease H"/>
    <property type="match status" value="1"/>
</dbReference>
<dbReference type="GO" id="GO:0003676">
    <property type="term" value="F:nucleic acid binding"/>
    <property type="evidence" value="ECO:0007669"/>
    <property type="project" value="InterPro"/>
</dbReference>
<reference evidence="4" key="2">
    <citation type="submission" date="2020-04" db="EMBL/GenBank/DDBJ databases">
        <authorList>
            <consortium name="NCBI Genome Project"/>
        </authorList>
    </citation>
    <scope>NUCLEOTIDE SEQUENCE</scope>
    <source>
        <strain evidence="4">CBS 304.34</strain>
    </source>
</reference>
<dbReference type="Proteomes" id="UP000504636">
    <property type="component" value="Unplaced"/>
</dbReference>
<reference evidence="2 4" key="1">
    <citation type="journal article" date="2020" name="Stud. Mycol.">
        <title>101 Dothideomycetes genomes: a test case for predicting lifestyles and emergence of pathogens.</title>
        <authorList>
            <person name="Haridas S."/>
            <person name="Albert R."/>
            <person name="Binder M."/>
            <person name="Bloem J."/>
            <person name="Labutti K."/>
            <person name="Salamov A."/>
            <person name="Andreopoulos B."/>
            <person name="Baker S."/>
            <person name="Barry K."/>
            <person name="Bills G."/>
            <person name="Bluhm B."/>
            <person name="Cannon C."/>
            <person name="Castanera R."/>
            <person name="Culley D."/>
            <person name="Daum C."/>
            <person name="Ezra D."/>
            <person name="Gonzalez J."/>
            <person name="Henrissat B."/>
            <person name="Kuo A."/>
            <person name="Liang C."/>
            <person name="Lipzen A."/>
            <person name="Lutzoni F."/>
            <person name="Magnuson J."/>
            <person name="Mondo S."/>
            <person name="Nolan M."/>
            <person name="Ohm R."/>
            <person name="Pangilinan J."/>
            <person name="Park H.-J."/>
            <person name="Ramirez L."/>
            <person name="Alfaro M."/>
            <person name="Sun H."/>
            <person name="Tritt A."/>
            <person name="Yoshinaga Y."/>
            <person name="Zwiers L.-H."/>
            <person name="Turgeon B."/>
            <person name="Goodwin S."/>
            <person name="Spatafora J."/>
            <person name="Crous P."/>
            <person name="Grigoriev I."/>
        </authorList>
    </citation>
    <scope>NUCLEOTIDE SEQUENCE</scope>
    <source>
        <strain evidence="2 4">CBS 304.34</strain>
    </source>
</reference>
<feature type="non-terminal residue" evidence="2">
    <location>
        <position position="1"/>
    </location>
</feature>
<dbReference type="InterPro" id="IPR036397">
    <property type="entry name" value="RNaseH_sf"/>
</dbReference>
<feature type="non-terminal residue" evidence="2">
    <location>
        <position position="64"/>
    </location>
</feature>
<accession>A0A6A6Y7L4</accession>
<dbReference type="Pfam" id="PF13358">
    <property type="entry name" value="DDE_3"/>
    <property type="match status" value="1"/>
</dbReference>
<feature type="domain" description="Tc1-like transposase DDE" evidence="1">
    <location>
        <begin position="2"/>
        <end position="28"/>
    </location>
</feature>
<evidence type="ECO:0000259" key="1">
    <source>
        <dbReference type="Pfam" id="PF13358"/>
    </source>
</evidence>
<organism evidence="2">
    <name type="scientific">Mytilinidion resinicola</name>
    <dbReference type="NCBI Taxonomy" id="574789"/>
    <lineage>
        <taxon>Eukaryota</taxon>
        <taxon>Fungi</taxon>
        <taxon>Dikarya</taxon>
        <taxon>Ascomycota</taxon>
        <taxon>Pezizomycotina</taxon>
        <taxon>Dothideomycetes</taxon>
        <taxon>Pleosporomycetidae</taxon>
        <taxon>Mytilinidiales</taxon>
        <taxon>Mytilinidiaceae</taxon>
        <taxon>Mytilinidion</taxon>
    </lineage>
</organism>
<dbReference type="RefSeq" id="XP_033570761.1">
    <property type="nucleotide sequence ID" value="XM_033714563.1"/>
</dbReference>
<dbReference type="AlphaFoldDB" id="A0A6A6Y7L4"/>
<dbReference type="InterPro" id="IPR038717">
    <property type="entry name" value="Tc1-like_DDE_dom"/>
</dbReference>